<feature type="transmembrane region" description="Helical" evidence="7">
    <location>
        <begin position="55"/>
        <end position="78"/>
    </location>
</feature>
<evidence type="ECO:0000256" key="5">
    <source>
        <dbReference type="ARBA" id="ARBA00022989"/>
    </source>
</evidence>
<gene>
    <name evidence="8" type="ORF">QO015_001320</name>
</gene>
<evidence type="ECO:0000256" key="4">
    <source>
        <dbReference type="ARBA" id="ARBA00022692"/>
    </source>
</evidence>
<dbReference type="EMBL" id="JAUSWJ010000001">
    <property type="protein sequence ID" value="MDQ0515707.1"/>
    <property type="molecule type" value="Genomic_DNA"/>
</dbReference>
<dbReference type="NCBIfam" id="TIGR02454">
    <property type="entry name" value="ECF_T_CbiQ"/>
    <property type="match status" value="1"/>
</dbReference>
<name>A0ABU0M422_9HYPH</name>
<dbReference type="Proteomes" id="UP001223743">
    <property type="component" value="Unassembled WGS sequence"/>
</dbReference>
<evidence type="ECO:0000256" key="2">
    <source>
        <dbReference type="ARBA" id="ARBA00008564"/>
    </source>
</evidence>
<evidence type="ECO:0000313" key="9">
    <source>
        <dbReference type="Proteomes" id="UP001223743"/>
    </source>
</evidence>
<organism evidence="8 9">
    <name type="scientific">Kaistia geumhonensis</name>
    <dbReference type="NCBI Taxonomy" id="410839"/>
    <lineage>
        <taxon>Bacteria</taxon>
        <taxon>Pseudomonadati</taxon>
        <taxon>Pseudomonadota</taxon>
        <taxon>Alphaproteobacteria</taxon>
        <taxon>Hyphomicrobiales</taxon>
        <taxon>Kaistiaceae</taxon>
        <taxon>Kaistia</taxon>
    </lineage>
</organism>
<evidence type="ECO:0000256" key="6">
    <source>
        <dbReference type="ARBA" id="ARBA00023136"/>
    </source>
</evidence>
<dbReference type="Pfam" id="PF02361">
    <property type="entry name" value="CbiQ"/>
    <property type="match status" value="1"/>
</dbReference>
<feature type="transmembrane region" description="Helical" evidence="7">
    <location>
        <begin position="12"/>
        <end position="43"/>
    </location>
</feature>
<dbReference type="PANTHER" id="PTHR34857:SF2">
    <property type="entry name" value="SLL0384 PROTEIN"/>
    <property type="match status" value="1"/>
</dbReference>
<evidence type="ECO:0000256" key="3">
    <source>
        <dbReference type="ARBA" id="ARBA00022475"/>
    </source>
</evidence>
<dbReference type="CDD" id="cd16914">
    <property type="entry name" value="EcfT"/>
    <property type="match status" value="1"/>
</dbReference>
<reference evidence="8 9" key="1">
    <citation type="submission" date="2023-07" db="EMBL/GenBank/DDBJ databases">
        <title>Genomic Encyclopedia of Type Strains, Phase IV (KMG-IV): sequencing the most valuable type-strain genomes for metagenomic binning, comparative biology and taxonomic classification.</title>
        <authorList>
            <person name="Goeker M."/>
        </authorList>
    </citation>
    <scope>NUCLEOTIDE SEQUENCE [LARGE SCALE GENOMIC DNA]</scope>
    <source>
        <strain evidence="8 9">B1-1</strain>
    </source>
</reference>
<feature type="transmembrane region" description="Helical" evidence="7">
    <location>
        <begin position="90"/>
        <end position="111"/>
    </location>
</feature>
<keyword evidence="9" id="KW-1185">Reference proteome</keyword>
<keyword evidence="5 7" id="KW-1133">Transmembrane helix</keyword>
<evidence type="ECO:0000256" key="7">
    <source>
        <dbReference type="SAM" id="Phobius"/>
    </source>
</evidence>
<comment type="similarity">
    <text evidence="2">Belongs to the CbiQ family.</text>
</comment>
<comment type="subcellular location">
    <subcellularLocation>
        <location evidence="1">Cell membrane</location>
        <topology evidence="1">Multi-pass membrane protein</topology>
    </subcellularLocation>
</comment>
<sequence length="237" mass="25793">MTVIDDPRLGLVASLIAIAAVAQLHGLQAALTAFGLAAFLAILQRPGWPLVRRLLHVEGYMLLLFIMLPLTMPGPAIARVGPLAVSADGLALAALIALKVSASVLLLAVLVGSMEPARLGATLHALHVPERFNRLLVMTARYVELVRAETMRLRESMRARGFRPRSNRHTWRSYGHLVGMVLVRALDRAERVTEAMRCRGYSGRYPYATFAPPAFRDWTAAAAVSATGLLLLAVDRL</sequence>
<protein>
    <submittedName>
        <fullName evidence="8">Cobalt/nickel transport system permease protein</fullName>
    </submittedName>
</protein>
<evidence type="ECO:0000313" key="8">
    <source>
        <dbReference type="EMBL" id="MDQ0515707.1"/>
    </source>
</evidence>
<comment type="caution">
    <text evidence="8">The sequence shown here is derived from an EMBL/GenBank/DDBJ whole genome shotgun (WGS) entry which is preliminary data.</text>
</comment>
<dbReference type="PANTHER" id="PTHR34857">
    <property type="entry name" value="SLL0384 PROTEIN"/>
    <property type="match status" value="1"/>
</dbReference>
<proteinExistence type="inferred from homology"/>
<dbReference type="InterPro" id="IPR051611">
    <property type="entry name" value="ECF_transporter_component"/>
</dbReference>
<dbReference type="RefSeq" id="WP_266280644.1">
    <property type="nucleotide sequence ID" value="NZ_JAPKNF010000001.1"/>
</dbReference>
<dbReference type="InterPro" id="IPR012809">
    <property type="entry name" value="ECF_CbiQ"/>
</dbReference>
<keyword evidence="3" id="KW-1003">Cell membrane</keyword>
<evidence type="ECO:0000256" key="1">
    <source>
        <dbReference type="ARBA" id="ARBA00004651"/>
    </source>
</evidence>
<dbReference type="InterPro" id="IPR003339">
    <property type="entry name" value="ABC/ECF_trnsptr_transmembrane"/>
</dbReference>
<accession>A0ABU0M422</accession>
<keyword evidence="4 7" id="KW-0812">Transmembrane</keyword>
<keyword evidence="6 7" id="KW-0472">Membrane</keyword>